<keyword evidence="7 8" id="KW-0472">Membrane</keyword>
<dbReference type="Pfam" id="PF12698">
    <property type="entry name" value="ABC2_membrane_3"/>
    <property type="match status" value="1"/>
</dbReference>
<dbReference type="EMBL" id="NHMP01000010">
    <property type="protein sequence ID" value="OXE44505.1"/>
    <property type="molecule type" value="Genomic_DNA"/>
</dbReference>
<evidence type="ECO:0000259" key="9">
    <source>
        <dbReference type="PROSITE" id="PS51012"/>
    </source>
</evidence>
<feature type="transmembrane region" description="Helical" evidence="8">
    <location>
        <begin position="231"/>
        <end position="251"/>
    </location>
</feature>
<dbReference type="Proteomes" id="UP000214610">
    <property type="component" value="Unassembled WGS sequence"/>
</dbReference>
<evidence type="ECO:0000256" key="7">
    <source>
        <dbReference type="ARBA" id="ARBA00023136"/>
    </source>
</evidence>
<comment type="subcellular location">
    <subcellularLocation>
        <location evidence="8">Cell inner membrane</location>
        <topology evidence="8">Multi-pass membrane protein</topology>
    </subcellularLocation>
    <subcellularLocation>
        <location evidence="1">Cell membrane</location>
        <topology evidence="1">Multi-pass membrane protein</topology>
    </subcellularLocation>
</comment>
<evidence type="ECO:0000256" key="2">
    <source>
        <dbReference type="ARBA" id="ARBA00007783"/>
    </source>
</evidence>
<dbReference type="Gene3D" id="3.40.1710.10">
    <property type="entry name" value="abc type-2 transporter like domain"/>
    <property type="match status" value="1"/>
</dbReference>
<keyword evidence="11" id="KW-1185">Reference proteome</keyword>
<feature type="transmembrane region" description="Helical" evidence="8">
    <location>
        <begin position="288"/>
        <end position="306"/>
    </location>
</feature>
<dbReference type="InterPro" id="IPR051449">
    <property type="entry name" value="ABC-2_transporter_component"/>
</dbReference>
<keyword evidence="5 8" id="KW-0812">Transmembrane</keyword>
<dbReference type="PRINTS" id="PR00164">
    <property type="entry name" value="ABC2TRNSPORT"/>
</dbReference>
<keyword evidence="4 8" id="KW-1003">Cell membrane</keyword>
<evidence type="ECO:0000313" key="10">
    <source>
        <dbReference type="EMBL" id="OXE44505.1"/>
    </source>
</evidence>
<dbReference type="PANTHER" id="PTHR30294">
    <property type="entry name" value="MEMBRANE COMPONENT OF ABC TRANSPORTER YHHJ-RELATED"/>
    <property type="match status" value="1"/>
</dbReference>
<feature type="transmembrane region" description="Helical" evidence="8">
    <location>
        <begin position="257"/>
        <end position="276"/>
    </location>
</feature>
<dbReference type="AlphaFoldDB" id="A0A227KCW8"/>
<evidence type="ECO:0000256" key="5">
    <source>
        <dbReference type="ARBA" id="ARBA00022692"/>
    </source>
</evidence>
<feature type="transmembrane region" description="Helical" evidence="8">
    <location>
        <begin position="31"/>
        <end position="49"/>
    </location>
</feature>
<gene>
    <name evidence="10" type="ORF">ADH67_11495</name>
</gene>
<dbReference type="GO" id="GO:0043190">
    <property type="term" value="C:ATP-binding cassette (ABC) transporter complex"/>
    <property type="evidence" value="ECO:0007669"/>
    <property type="project" value="InterPro"/>
</dbReference>
<sequence>MITKFLHWLRWQRFLLWKETSVLLKERKSRFILIVPLFVQVFLFAYAATFDLKYVPFVLIDESNSKYSREIVAKIEASHIFTLYAKENNPAELKELISPRKAMMAIHFQSDFASQIAQGTPAKIQVILDGRNSTTASLAAAELSQIISSYAKENLQIKPALEFENRAWYNPNLLTRWNFVTALCGTLSFIQVLMLSGLSVAREREQGNFDQLLVTPYSPAQILLAKATPPIIIGLLQAILVCIIAVLWFNIPFRGNFFLMFLGLLCFTASSVGIGLAISSMSKNMQQAIVFCFVFIIPMVILSGLVSPVENMPPFFQYITYLNPLRYALEVVHSVYLADAGIGHIKNEIIPMLIIAGITMPLAAWAFRRQL</sequence>
<dbReference type="PANTHER" id="PTHR30294:SF44">
    <property type="entry name" value="MULTIDRUG ABC TRANSPORTER PERMEASE YBHR-RELATED"/>
    <property type="match status" value="1"/>
</dbReference>
<feature type="transmembrane region" description="Helical" evidence="8">
    <location>
        <begin position="349"/>
        <end position="367"/>
    </location>
</feature>
<comment type="caution">
    <text evidence="10">The sequence shown here is derived from an EMBL/GenBank/DDBJ whole genome shotgun (WGS) entry which is preliminary data.</text>
</comment>
<name>A0A227KCW8_9BURK</name>
<evidence type="ECO:0000256" key="8">
    <source>
        <dbReference type="RuleBase" id="RU361157"/>
    </source>
</evidence>
<feature type="domain" description="ABC transmembrane type-2" evidence="9">
    <location>
        <begin position="144"/>
        <end position="370"/>
    </location>
</feature>
<dbReference type="RefSeq" id="WP_066592467.1">
    <property type="nucleotide sequence ID" value="NZ_CAJTBZ010000047.1"/>
</dbReference>
<keyword evidence="3 8" id="KW-0813">Transport</keyword>
<reference evidence="11" key="1">
    <citation type="submission" date="2017-05" db="EMBL/GenBank/DDBJ databases">
        <title>Improved OligoMM genomes.</title>
        <authorList>
            <person name="Garzetti D."/>
        </authorList>
    </citation>
    <scope>NUCLEOTIDE SEQUENCE [LARGE SCALE GENOMIC DNA]</scope>
    <source>
        <strain evidence="11">YL45</strain>
    </source>
</reference>
<dbReference type="InterPro" id="IPR000412">
    <property type="entry name" value="ABC_2_transport"/>
</dbReference>
<proteinExistence type="inferred from homology"/>
<dbReference type="InterPro" id="IPR013525">
    <property type="entry name" value="ABC2_TM"/>
</dbReference>
<feature type="transmembrane region" description="Helical" evidence="8">
    <location>
        <begin position="179"/>
        <end position="201"/>
    </location>
</feature>
<dbReference type="PROSITE" id="PS51012">
    <property type="entry name" value="ABC_TM2"/>
    <property type="match status" value="1"/>
</dbReference>
<evidence type="ECO:0000256" key="6">
    <source>
        <dbReference type="ARBA" id="ARBA00022989"/>
    </source>
</evidence>
<evidence type="ECO:0000313" key="11">
    <source>
        <dbReference type="Proteomes" id="UP000214610"/>
    </source>
</evidence>
<dbReference type="GeneID" id="78361298"/>
<comment type="similarity">
    <text evidence="2 8">Belongs to the ABC-2 integral membrane protein family.</text>
</comment>
<protein>
    <recommendedName>
        <fullName evidence="8">Transport permease protein</fullName>
    </recommendedName>
</protein>
<keyword evidence="6 8" id="KW-1133">Transmembrane helix</keyword>
<dbReference type="InterPro" id="IPR047817">
    <property type="entry name" value="ABC2_TM_bact-type"/>
</dbReference>
<organism evidence="10 11">
    <name type="scientific">Turicimonas muris</name>
    <dbReference type="NCBI Taxonomy" id="1796652"/>
    <lineage>
        <taxon>Bacteria</taxon>
        <taxon>Pseudomonadati</taxon>
        <taxon>Pseudomonadota</taxon>
        <taxon>Betaproteobacteria</taxon>
        <taxon>Burkholderiales</taxon>
        <taxon>Sutterellaceae</taxon>
        <taxon>Turicimonas</taxon>
    </lineage>
</organism>
<evidence type="ECO:0000256" key="3">
    <source>
        <dbReference type="ARBA" id="ARBA00022448"/>
    </source>
</evidence>
<dbReference type="GO" id="GO:0140359">
    <property type="term" value="F:ABC-type transporter activity"/>
    <property type="evidence" value="ECO:0007669"/>
    <property type="project" value="InterPro"/>
</dbReference>
<accession>A0A227KCW8</accession>
<evidence type="ECO:0000256" key="1">
    <source>
        <dbReference type="ARBA" id="ARBA00004651"/>
    </source>
</evidence>
<evidence type="ECO:0000256" key="4">
    <source>
        <dbReference type="ARBA" id="ARBA00022475"/>
    </source>
</evidence>